<dbReference type="EMBL" id="JPGY02000001">
    <property type="protein sequence ID" value="KRU11278.1"/>
    <property type="molecule type" value="Genomic_DNA"/>
</dbReference>
<organism evidence="2 5">
    <name type="scientific">Clostridium pasteurianum DSM 525 = ATCC 6013</name>
    <dbReference type="NCBI Taxonomy" id="1262449"/>
    <lineage>
        <taxon>Bacteria</taxon>
        <taxon>Bacillati</taxon>
        <taxon>Bacillota</taxon>
        <taxon>Clostridia</taxon>
        <taxon>Eubacteriales</taxon>
        <taxon>Clostridiaceae</taxon>
        <taxon>Clostridium</taxon>
    </lineage>
</organism>
<dbReference type="KEGG" id="cpae:CPAST_c26570"/>
<dbReference type="EMBL" id="CP009268">
    <property type="protein sequence ID" value="AJA52712.1"/>
    <property type="molecule type" value="Genomic_DNA"/>
</dbReference>
<dbReference type="GO" id="GO:0005840">
    <property type="term" value="C:ribosome"/>
    <property type="evidence" value="ECO:0007669"/>
    <property type="project" value="UniProtKB-KW"/>
</dbReference>
<protein>
    <submittedName>
        <fullName evidence="2">Acetyltransferase, including N-acetylases of ribosomal proteins</fullName>
    </submittedName>
</protein>
<dbReference type="Proteomes" id="UP000030905">
    <property type="component" value="Chromosome"/>
</dbReference>
<reference evidence="2 5" key="1">
    <citation type="journal article" date="2015" name="Genome Announc.">
        <title>Complete Genome Sequence of the Nitrogen-Fixing and Solvent-Producing Clostridium pasteurianum DSM 525.</title>
        <authorList>
            <person name="Poehlein A."/>
            <person name="Grosse-Honebrink A."/>
            <person name="Zhang Y."/>
            <person name="Minton N.P."/>
            <person name="Daniel R."/>
        </authorList>
    </citation>
    <scope>NUCLEOTIDE SEQUENCE [LARGE SCALE GENOMIC DNA]</scope>
    <source>
        <strain evidence="2">DSM 525</strain>
        <strain evidence="5">DSM 525 / ATCC 6013</strain>
    </source>
</reference>
<gene>
    <name evidence="2" type="ORF">CLPA_c26570</name>
    <name evidence="3" type="ORF">CP6013_00525</name>
</gene>
<dbReference type="Gene3D" id="3.40.630.30">
    <property type="match status" value="1"/>
</dbReference>
<keyword evidence="2" id="KW-0808">Transferase</keyword>
<dbReference type="KEGG" id="cpat:CLPA_c26570"/>
<dbReference type="PIRSF" id="PIRSF018688">
    <property type="entry name" value="UCP018688"/>
    <property type="match status" value="1"/>
</dbReference>
<dbReference type="SUPFAM" id="SSF55729">
    <property type="entry name" value="Acyl-CoA N-acyltransferases (Nat)"/>
    <property type="match status" value="2"/>
</dbReference>
<reference evidence="3" key="2">
    <citation type="submission" date="2015-10" db="EMBL/GenBank/DDBJ databases">
        <title>Improved Draft Genome Sequence of Clostridium pasteurianum Strain ATCC 6013 (DSM 525) Using a Hybrid Next-Generation Sequencing Approach.</title>
        <authorList>
            <person name="Pyne M.E."/>
            <person name="Utturkar S.M."/>
            <person name="Brown S.D."/>
            <person name="Moo-Young M."/>
            <person name="Chung D.A."/>
            <person name="Chou P.C."/>
        </authorList>
    </citation>
    <scope>NUCLEOTIDE SEQUENCE</scope>
    <source>
        <strain evidence="3">ATCC 6013</strain>
    </source>
</reference>
<sequence>MLQFKKLDLEDKELFDKYLKPFNFKSCEYSFTTLFIWKEACNIEYAVYDGVLILKKMDFNGKTHFMQPIGYDKNQLKEIFQVLDNYKIKNNMDYLFKDLECEFVEDLREYCPVEREIIEDRDNFDYIYPSNSLISLAGKKLHGKKNHYNQFVKNYDYYVKNIREVPIENCIESINKWLMHKGDVIDEYLKYEAQGIEAILKNKDKLEYNGIVVYVKDDIVGLTIGEKVNEEMAIIHIEKADPEIRGLYAFVNKTFVEQCFSDVQVINREQDLGKEGLRKAKQSYKPFEFVKKYIIQ</sequence>
<dbReference type="Pfam" id="PF09924">
    <property type="entry name" value="LPG_synthase_C"/>
    <property type="match status" value="1"/>
</dbReference>
<evidence type="ECO:0000313" key="2">
    <source>
        <dbReference type="EMBL" id="AJA52712.1"/>
    </source>
</evidence>
<keyword evidence="2" id="KW-0689">Ribosomal protein</keyword>
<dbReference type="InterPro" id="IPR024320">
    <property type="entry name" value="LPG_synthase_C"/>
</dbReference>
<keyword evidence="5" id="KW-1185">Reference proteome</keyword>
<name>A0A0H3J5J5_CLOPA</name>
<evidence type="ECO:0000313" key="4">
    <source>
        <dbReference type="Proteomes" id="UP000028042"/>
    </source>
</evidence>
<evidence type="ECO:0000313" key="3">
    <source>
        <dbReference type="EMBL" id="KRU11278.1"/>
    </source>
</evidence>
<dbReference type="PANTHER" id="PTHR41373:SF1">
    <property type="entry name" value="PHOSPHATIDYLGLYCEROL LYSYLTRANSFERASE C-TERMINAL DOMAIN-CONTAINING PROTEIN"/>
    <property type="match status" value="1"/>
</dbReference>
<dbReference type="RefSeq" id="WP_003442565.1">
    <property type="nucleotide sequence ID" value="NZ_ANZB01000003.1"/>
</dbReference>
<dbReference type="GeneID" id="93074787"/>
<proteinExistence type="predicted"/>
<reference evidence="3 4" key="3">
    <citation type="journal article" name="Genome Announc.">
        <title>Improved Draft Genome Sequence of Clostridium pasteurianum Strain ATCC 6013 (DSM 525) Using a Hybrid Next-Generation Sequencing Approach.</title>
        <authorList>
            <person name="Pyne M.E."/>
            <person name="Utturkar S."/>
            <person name="Brown S.D."/>
            <person name="Moo-Young M."/>
            <person name="Chung D.A."/>
            <person name="Chou C.P."/>
        </authorList>
    </citation>
    <scope>NUCLEOTIDE SEQUENCE [LARGE SCALE GENOMIC DNA]</scope>
    <source>
        <strain evidence="3 4">ATCC 6013</strain>
    </source>
</reference>
<dbReference type="AlphaFoldDB" id="A0A0H3J5J5"/>
<dbReference type="PANTHER" id="PTHR41373">
    <property type="entry name" value="DUF2156 DOMAIN-CONTAINING PROTEIN"/>
    <property type="match status" value="1"/>
</dbReference>
<dbReference type="Proteomes" id="UP000028042">
    <property type="component" value="Unassembled WGS sequence"/>
</dbReference>
<keyword evidence="2" id="KW-0687">Ribonucleoprotein</keyword>
<accession>A0A0H3J5J5</accession>
<feature type="domain" description="Phosphatidylglycerol lysyltransferase C-terminal" evidence="1">
    <location>
        <begin position="23"/>
        <end position="295"/>
    </location>
</feature>
<dbReference type="PATRIC" id="fig|1262449.3.peg.1101"/>
<evidence type="ECO:0000259" key="1">
    <source>
        <dbReference type="Pfam" id="PF09924"/>
    </source>
</evidence>
<dbReference type="InterPro" id="IPR016181">
    <property type="entry name" value="Acyl_CoA_acyltransferase"/>
</dbReference>
<dbReference type="GO" id="GO:0016740">
    <property type="term" value="F:transferase activity"/>
    <property type="evidence" value="ECO:0007669"/>
    <property type="project" value="UniProtKB-KW"/>
</dbReference>
<dbReference type="eggNOG" id="COG4866">
    <property type="taxonomic scope" value="Bacteria"/>
</dbReference>
<dbReference type="InterPro" id="IPR016732">
    <property type="entry name" value="UCP018688"/>
</dbReference>
<evidence type="ECO:0000313" key="5">
    <source>
        <dbReference type="Proteomes" id="UP000030905"/>
    </source>
</evidence>